<accession>H5SK57</accession>
<keyword evidence="2" id="KW-0963">Cytoplasm</keyword>
<gene>
    <name evidence="10" type="ORF">HGMM_F40B03C31</name>
</gene>
<keyword evidence="4" id="KW-0479">Metal-binding</keyword>
<dbReference type="InterPro" id="IPR017896">
    <property type="entry name" value="4Fe4S_Fe-S-bd"/>
</dbReference>
<evidence type="ECO:0000256" key="7">
    <source>
        <dbReference type="ARBA" id="ARBA00023004"/>
    </source>
</evidence>
<dbReference type="GO" id="GO:0046872">
    <property type="term" value="F:metal ion binding"/>
    <property type="evidence" value="ECO:0007669"/>
    <property type="project" value="UniProtKB-KW"/>
</dbReference>
<proteinExistence type="predicted"/>
<dbReference type="Pfam" id="PF13484">
    <property type="entry name" value="Fer4_16"/>
    <property type="match status" value="1"/>
</dbReference>
<keyword evidence="1" id="KW-0004">4Fe-4S</keyword>
<dbReference type="SUPFAM" id="SSF46548">
    <property type="entry name" value="alpha-helical ferredoxin"/>
    <property type="match status" value="1"/>
</dbReference>
<evidence type="ECO:0000256" key="4">
    <source>
        <dbReference type="ARBA" id="ARBA00022723"/>
    </source>
</evidence>
<dbReference type="AlphaFoldDB" id="H5SK57"/>
<dbReference type="InterPro" id="IPR013542">
    <property type="entry name" value="QueG_DUF1730"/>
</dbReference>
<keyword evidence="3" id="KW-0819">tRNA processing</keyword>
<keyword evidence="5" id="KW-0671">Queuosine biosynthesis</keyword>
<keyword evidence="8" id="KW-0411">Iron-sulfur</keyword>
<organism evidence="10">
    <name type="scientific">uncultured Bacteroidota bacterium</name>
    <dbReference type="NCBI Taxonomy" id="152509"/>
    <lineage>
        <taxon>Bacteria</taxon>
        <taxon>Pseudomonadati</taxon>
        <taxon>Bacteroidota</taxon>
        <taxon>environmental samples</taxon>
    </lineage>
</organism>
<evidence type="ECO:0000313" key="10">
    <source>
        <dbReference type="EMBL" id="BAL56543.1"/>
    </source>
</evidence>
<keyword evidence="6" id="KW-0560">Oxidoreductase</keyword>
<dbReference type="EMBL" id="AP011750">
    <property type="protein sequence ID" value="BAL56543.1"/>
    <property type="molecule type" value="Genomic_DNA"/>
</dbReference>
<dbReference type="GO" id="GO:0008616">
    <property type="term" value="P:tRNA queuosine(34) biosynthetic process"/>
    <property type="evidence" value="ECO:0007669"/>
    <property type="project" value="UniProtKB-KW"/>
</dbReference>
<sequence>MSLALTQAVKALAKGLGFPAFGVASAHPLTDTFTPTSLAYRRYLAWIAKGKHADMTYLAEGAALRGDPAHVLPGAQALLLTLASYFHSRTHRSPIAQYAWGADYHRVLRRKLQIIADYLVRKGYAARPFVDTAPLLEKAWAVEAGLGWIGKNTLLLNRKLGSYTFIGGVITTAPLVPDDPFVGDGCGTCQRCIEACPTQALQPYELDARRCIAYWTIEAPTLEGSPPLHGWIFGCDVCQQVCPWNRFAQPQGDFVPAAYAFLPRQRWATLSKAAVRRFQRGSALRRARPEKLLAAAQTPHPIKG</sequence>
<name>H5SK57_9BACT</name>
<evidence type="ECO:0000256" key="5">
    <source>
        <dbReference type="ARBA" id="ARBA00022785"/>
    </source>
</evidence>
<evidence type="ECO:0000256" key="8">
    <source>
        <dbReference type="ARBA" id="ARBA00023014"/>
    </source>
</evidence>
<dbReference type="Gene3D" id="3.30.70.20">
    <property type="match status" value="1"/>
</dbReference>
<evidence type="ECO:0000256" key="1">
    <source>
        <dbReference type="ARBA" id="ARBA00022485"/>
    </source>
</evidence>
<evidence type="ECO:0000256" key="3">
    <source>
        <dbReference type="ARBA" id="ARBA00022694"/>
    </source>
</evidence>
<dbReference type="GO" id="GO:0052693">
    <property type="term" value="F:epoxyqueuosine reductase activity"/>
    <property type="evidence" value="ECO:0007669"/>
    <property type="project" value="TreeGrafter"/>
</dbReference>
<dbReference type="PANTHER" id="PTHR30002">
    <property type="entry name" value="EPOXYQUEUOSINE REDUCTASE"/>
    <property type="match status" value="1"/>
</dbReference>
<dbReference type="InterPro" id="IPR004453">
    <property type="entry name" value="QueG"/>
</dbReference>
<dbReference type="PROSITE" id="PS00198">
    <property type="entry name" value="4FE4S_FER_1"/>
    <property type="match status" value="1"/>
</dbReference>
<reference evidence="10" key="2">
    <citation type="journal article" date="2012" name="PLoS ONE">
        <title>A Deeply Branching Thermophilic Bacterium with an Ancient Acetyl-CoA Pathway Dominates a Subsurface Ecosystem.</title>
        <authorList>
            <person name="Takami H."/>
            <person name="Noguchi H."/>
            <person name="Takaki Y."/>
            <person name="Uchiyama I."/>
            <person name="Toyoda A."/>
            <person name="Nishi S."/>
            <person name="Chee G.-J."/>
            <person name="Arai W."/>
            <person name="Nunoura T."/>
            <person name="Itoh T."/>
            <person name="Hattori M."/>
            <person name="Takai K."/>
        </authorList>
    </citation>
    <scope>NUCLEOTIDE SEQUENCE</scope>
</reference>
<keyword evidence="7" id="KW-0408">Iron</keyword>
<protein>
    <submittedName>
        <fullName evidence="10">Fe-S cluster binding protein</fullName>
    </submittedName>
</protein>
<dbReference type="GO" id="GO:0051539">
    <property type="term" value="F:4 iron, 4 sulfur cluster binding"/>
    <property type="evidence" value="ECO:0007669"/>
    <property type="project" value="UniProtKB-KW"/>
</dbReference>
<evidence type="ECO:0000259" key="9">
    <source>
        <dbReference type="PROSITE" id="PS51379"/>
    </source>
</evidence>
<dbReference type="PROSITE" id="PS51379">
    <property type="entry name" value="4FE4S_FER_2"/>
    <property type="match status" value="1"/>
</dbReference>
<reference evidence="10" key="1">
    <citation type="journal article" date="2005" name="Environ. Microbiol.">
        <title>Genetic and functional properties of uncultivated thermophilic crenarchaeotes from a subsurface gold mine as revealed by analysis of genome fragments.</title>
        <authorList>
            <person name="Nunoura T."/>
            <person name="Hirayama H."/>
            <person name="Takami H."/>
            <person name="Oida H."/>
            <person name="Nishi S."/>
            <person name="Shimamura S."/>
            <person name="Suzuki Y."/>
            <person name="Inagaki F."/>
            <person name="Takai K."/>
            <person name="Nealson K.H."/>
            <person name="Horikoshi K."/>
        </authorList>
    </citation>
    <scope>NUCLEOTIDE SEQUENCE</scope>
</reference>
<dbReference type="PANTHER" id="PTHR30002:SF4">
    <property type="entry name" value="EPOXYQUEUOSINE REDUCTASE"/>
    <property type="match status" value="1"/>
</dbReference>
<dbReference type="NCBIfam" id="TIGR00276">
    <property type="entry name" value="tRNA epoxyqueuosine(34) reductase QueG"/>
    <property type="match status" value="1"/>
</dbReference>
<dbReference type="InterPro" id="IPR017900">
    <property type="entry name" value="4Fe4S_Fe_S_CS"/>
</dbReference>
<evidence type="ECO:0000256" key="2">
    <source>
        <dbReference type="ARBA" id="ARBA00022490"/>
    </source>
</evidence>
<evidence type="ECO:0000256" key="6">
    <source>
        <dbReference type="ARBA" id="ARBA00023002"/>
    </source>
</evidence>
<dbReference type="Pfam" id="PF08331">
    <property type="entry name" value="QueG_DUF1730"/>
    <property type="match status" value="1"/>
</dbReference>
<feature type="domain" description="4Fe-4S ferredoxin-type" evidence="9">
    <location>
        <begin position="172"/>
        <end position="206"/>
    </location>
</feature>